<proteinExistence type="predicted"/>
<dbReference type="PATRIC" id="fig|588858.6.peg.4863"/>
<dbReference type="Pfam" id="PF12276">
    <property type="entry name" value="DUF3617"/>
    <property type="match status" value="1"/>
</dbReference>
<feature type="signal peptide" evidence="1">
    <location>
        <begin position="1"/>
        <end position="22"/>
    </location>
</feature>
<dbReference type="Proteomes" id="UP000002695">
    <property type="component" value="Chromosome"/>
</dbReference>
<evidence type="ECO:0000313" key="3">
    <source>
        <dbReference type="Proteomes" id="UP000002695"/>
    </source>
</evidence>
<protein>
    <submittedName>
        <fullName evidence="2">Inner membrane protein</fullName>
    </submittedName>
</protein>
<evidence type="ECO:0000256" key="1">
    <source>
        <dbReference type="SAM" id="SignalP"/>
    </source>
</evidence>
<dbReference type="HOGENOM" id="CLU_1719780_0_0_6"/>
<dbReference type="InterPro" id="IPR022061">
    <property type="entry name" value="DUF3617"/>
</dbReference>
<accession>A0A0F6BAZ8</accession>
<dbReference type="EMBL" id="CP001363">
    <property type="protein sequence ID" value="ACY91701.1"/>
    <property type="molecule type" value="Genomic_DNA"/>
</dbReference>
<dbReference type="RefSeq" id="WP_000826193.1">
    <property type="nucleotide sequence ID" value="NC_016856.1"/>
</dbReference>
<keyword evidence="1" id="KW-0732">Signal</keyword>
<organism evidence="2 3">
    <name type="scientific">Salmonella typhimurium (strain 14028s / SGSC 2262)</name>
    <dbReference type="NCBI Taxonomy" id="588858"/>
    <lineage>
        <taxon>Bacteria</taxon>
        <taxon>Pseudomonadati</taxon>
        <taxon>Pseudomonadota</taxon>
        <taxon>Gammaproteobacteria</taxon>
        <taxon>Enterobacterales</taxon>
        <taxon>Enterobacteriaceae</taxon>
        <taxon>Salmonella</taxon>
    </lineage>
</organism>
<evidence type="ECO:0000313" key="2">
    <source>
        <dbReference type="EMBL" id="ACY91701.1"/>
    </source>
</evidence>
<dbReference type="KEGG" id="seo:STM14_5368"/>
<feature type="chain" id="PRO_5002500437" evidence="1">
    <location>
        <begin position="23"/>
        <end position="162"/>
    </location>
</feature>
<keyword evidence="3" id="KW-1185">Reference proteome</keyword>
<name>A0A0F6BAZ8_SALT1</name>
<gene>
    <name evidence="2" type="primary">ytgA</name>
    <name evidence="2" type="ordered locus">STM14_5368</name>
</gene>
<sequence>MKRLLSAIVFPAMFISISNVYALDIQPGEWKMENIEMRTINPDTKEVLMDEKNSGIATLMCYTPKMSEDSKKMVKGFSTSAGGCTTTFVESTDTKLINETVCNNPDVKSHSIVETTKISDTEFAMTMKSDVDAGGNKTTSINKIKQTFVGKTCSEASKGVKQ</sequence>
<dbReference type="BioCyc" id="SENT588858:STM14_RS23435-MONOMER"/>
<reference evidence="2 3" key="1">
    <citation type="journal article" date="2010" name="J. Bacteriol.">
        <title>Short-term signatures of evolutionary change in the Salmonella enterica serovar typhimurium 14028 genome.</title>
        <authorList>
            <person name="Jarvik T."/>
            <person name="Smillie C."/>
            <person name="Groisman E.A."/>
            <person name="Ochman H."/>
        </authorList>
    </citation>
    <scope>NUCLEOTIDE SEQUENCE [LARGE SCALE GENOMIC DNA]</scope>
    <source>
        <strain evidence="3">14028s / SGSC 2262</strain>
    </source>
</reference>
<dbReference type="AlphaFoldDB" id="A0A0F6BAZ8"/>